<evidence type="ECO:0000256" key="1">
    <source>
        <dbReference type="SAM" id="SignalP"/>
    </source>
</evidence>
<dbReference type="AlphaFoldDB" id="A0A833LVW6"/>
<keyword evidence="1" id="KW-0732">Signal</keyword>
<accession>A0A833LVW6</accession>
<dbReference type="Proteomes" id="UP000460298">
    <property type="component" value="Unassembled WGS sequence"/>
</dbReference>
<comment type="caution">
    <text evidence="2">The sequence shown here is derived from an EMBL/GenBank/DDBJ whole genome shotgun (WGS) entry which is preliminary data.</text>
</comment>
<reference evidence="2 3" key="1">
    <citation type="submission" date="2019-10" db="EMBL/GenBank/DDBJ databases">
        <title>Extracellular Electron Transfer in a Candidatus Methanoperedens spp. Enrichment Culture.</title>
        <authorList>
            <person name="Berger S."/>
            <person name="Rangel Shaw D."/>
            <person name="Berben T."/>
            <person name="In 'T Zandt M."/>
            <person name="Frank J."/>
            <person name="Reimann J."/>
            <person name="Jetten M.S.M."/>
            <person name="Welte C.U."/>
        </authorList>
    </citation>
    <scope>NUCLEOTIDE SEQUENCE [LARGE SCALE GENOMIC DNA]</scope>
    <source>
        <strain evidence="2">SB12</strain>
    </source>
</reference>
<dbReference type="EMBL" id="WBUI01000028">
    <property type="protein sequence ID" value="KAB2929650.1"/>
    <property type="molecule type" value="Genomic_DNA"/>
</dbReference>
<name>A0A833LVW6_9LEPT</name>
<dbReference type="Pfam" id="PF09935">
    <property type="entry name" value="DUF2167"/>
    <property type="match status" value="1"/>
</dbReference>
<evidence type="ECO:0000313" key="3">
    <source>
        <dbReference type="Proteomes" id="UP000460298"/>
    </source>
</evidence>
<gene>
    <name evidence="2" type="ORF">F9K24_19280</name>
</gene>
<sequence>MLKKVTVLLFALMFTTLLHAQEERKAPTIDWKSGPVKVSLGSQAEIDLPTGYVFADGADSRKIMEYFGNQPTDLEQGYIEPADNSDWYVIFEFEDSGYIKADGEELDADALFKSLQEGSKAGNEWRREHGLPELTLVSWHEKPHYDPKTNNLEWGTVNESEGQKVINYNIRLLGREGVMSATIVASPEKMTQAITATKSLLQKYDFKGGKKYSEWREGDKIAEYGLAALITGGAVVAASKSGLLSKFWKLIVVGIAAAGGLLKTFWKKITGKE</sequence>
<protein>
    <submittedName>
        <fullName evidence="2">DUF2167 domain-containing protein</fullName>
    </submittedName>
</protein>
<organism evidence="2 3">
    <name type="scientific">Leptonema illini</name>
    <dbReference type="NCBI Taxonomy" id="183"/>
    <lineage>
        <taxon>Bacteria</taxon>
        <taxon>Pseudomonadati</taxon>
        <taxon>Spirochaetota</taxon>
        <taxon>Spirochaetia</taxon>
        <taxon>Leptospirales</taxon>
        <taxon>Leptospiraceae</taxon>
        <taxon>Leptonema</taxon>
    </lineage>
</organism>
<proteinExistence type="predicted"/>
<feature type="signal peptide" evidence="1">
    <location>
        <begin position="1"/>
        <end position="20"/>
    </location>
</feature>
<feature type="chain" id="PRO_5032909114" evidence="1">
    <location>
        <begin position="21"/>
        <end position="273"/>
    </location>
</feature>
<evidence type="ECO:0000313" key="2">
    <source>
        <dbReference type="EMBL" id="KAB2929650.1"/>
    </source>
</evidence>
<dbReference type="InterPro" id="IPR018682">
    <property type="entry name" value="DUF2167_membr"/>
</dbReference>